<dbReference type="Proteomes" id="UP000502608">
    <property type="component" value="Chromosome"/>
</dbReference>
<feature type="transmembrane region" description="Helical" evidence="4">
    <location>
        <begin position="165"/>
        <end position="184"/>
    </location>
</feature>
<feature type="transmembrane region" description="Helical" evidence="4">
    <location>
        <begin position="196"/>
        <end position="213"/>
    </location>
</feature>
<organism evidence="6 7">
    <name type="scientific">Shewanella aestuarii</name>
    <dbReference type="NCBI Taxonomy" id="1028752"/>
    <lineage>
        <taxon>Bacteria</taxon>
        <taxon>Pseudomonadati</taxon>
        <taxon>Pseudomonadota</taxon>
        <taxon>Gammaproteobacteria</taxon>
        <taxon>Alteromonadales</taxon>
        <taxon>Shewanellaceae</taxon>
        <taxon>Shewanella</taxon>
    </lineage>
</organism>
<proteinExistence type="predicted"/>
<sequence length="347" mass="39789">MELLNFAQLLVVFVSLTFAVIHFQLREKHLFHIVFAIFCASTAMYVAYKLTGNYWSPYHHLIGMFGIFTSSGYWLFARAFFRKSNPINHHHLLFVGLLSSCLILWHLIQFLGKIWLTNSEWISALATVLTELIDILYPGMLILIFWEGYRVLNNTTATQRKIATIYLSSFVFCVFSVMLIGATLPSGFMDGAVQDWLSAFAFLVILTSTHSLIRFRQHLLEQKSNSTPSDDEEKLLAARIQVLLVEEKLFLESNLRVADIARELDVPEYRIRAVMLNQFNAKNFNHYVNQMRIEHAKTILKAPDKQDWPVLVVGIESGFASAAPFTRAFKEFTGCTPGQYRKQQSSN</sequence>
<keyword evidence="2" id="KW-0238">DNA-binding</keyword>
<dbReference type="Gene3D" id="1.10.10.60">
    <property type="entry name" value="Homeodomain-like"/>
    <property type="match status" value="1"/>
</dbReference>
<dbReference type="GO" id="GO:0043565">
    <property type="term" value="F:sequence-specific DNA binding"/>
    <property type="evidence" value="ECO:0007669"/>
    <property type="project" value="InterPro"/>
</dbReference>
<evidence type="ECO:0000256" key="2">
    <source>
        <dbReference type="ARBA" id="ARBA00023125"/>
    </source>
</evidence>
<keyword evidence="3" id="KW-0804">Transcription</keyword>
<evidence type="ECO:0000256" key="3">
    <source>
        <dbReference type="ARBA" id="ARBA00023163"/>
    </source>
</evidence>
<accession>A0A6G9QKU2</accession>
<feature type="transmembrane region" description="Helical" evidence="4">
    <location>
        <begin position="30"/>
        <end position="48"/>
    </location>
</feature>
<feature type="transmembrane region" description="Helical" evidence="4">
    <location>
        <begin position="6"/>
        <end position="23"/>
    </location>
</feature>
<dbReference type="RefSeq" id="WP_167677676.1">
    <property type="nucleotide sequence ID" value="NZ_CP050313.1"/>
</dbReference>
<dbReference type="GO" id="GO:0003700">
    <property type="term" value="F:DNA-binding transcription factor activity"/>
    <property type="evidence" value="ECO:0007669"/>
    <property type="project" value="InterPro"/>
</dbReference>
<feature type="transmembrane region" description="Helical" evidence="4">
    <location>
        <begin position="121"/>
        <end position="145"/>
    </location>
</feature>
<dbReference type="EMBL" id="CP050313">
    <property type="protein sequence ID" value="QIR14677.1"/>
    <property type="molecule type" value="Genomic_DNA"/>
</dbReference>
<dbReference type="InterPro" id="IPR018060">
    <property type="entry name" value="HTH_AraC"/>
</dbReference>
<evidence type="ECO:0000256" key="1">
    <source>
        <dbReference type="ARBA" id="ARBA00023015"/>
    </source>
</evidence>
<keyword evidence="4" id="KW-0812">Transmembrane</keyword>
<feature type="transmembrane region" description="Helical" evidence="4">
    <location>
        <begin position="60"/>
        <end position="81"/>
    </location>
</feature>
<evidence type="ECO:0000256" key="4">
    <source>
        <dbReference type="SAM" id="Phobius"/>
    </source>
</evidence>
<protein>
    <submittedName>
        <fullName evidence="6">Helix-turn-helix transcriptional regulator</fullName>
    </submittedName>
</protein>
<dbReference type="InterPro" id="IPR009057">
    <property type="entry name" value="Homeodomain-like_sf"/>
</dbReference>
<dbReference type="InterPro" id="IPR018062">
    <property type="entry name" value="HTH_AraC-typ_CS"/>
</dbReference>
<dbReference type="AlphaFoldDB" id="A0A6G9QKU2"/>
<dbReference type="Pfam" id="PF12833">
    <property type="entry name" value="HTH_18"/>
    <property type="match status" value="1"/>
</dbReference>
<keyword evidence="1" id="KW-0805">Transcription regulation</keyword>
<evidence type="ECO:0000313" key="7">
    <source>
        <dbReference type="Proteomes" id="UP000502608"/>
    </source>
</evidence>
<dbReference type="PROSITE" id="PS00041">
    <property type="entry name" value="HTH_ARAC_FAMILY_1"/>
    <property type="match status" value="1"/>
</dbReference>
<dbReference type="PROSITE" id="PS01124">
    <property type="entry name" value="HTH_ARAC_FAMILY_2"/>
    <property type="match status" value="1"/>
</dbReference>
<keyword evidence="7" id="KW-1185">Reference proteome</keyword>
<evidence type="ECO:0000259" key="5">
    <source>
        <dbReference type="PROSITE" id="PS01124"/>
    </source>
</evidence>
<feature type="domain" description="HTH araC/xylS-type" evidence="5">
    <location>
        <begin position="239"/>
        <end position="343"/>
    </location>
</feature>
<gene>
    <name evidence="6" type="ORF">HBH39_09440</name>
</gene>
<dbReference type="SMART" id="SM00342">
    <property type="entry name" value="HTH_ARAC"/>
    <property type="match status" value="1"/>
</dbReference>
<reference evidence="6 7" key="1">
    <citation type="submission" date="2020-03" db="EMBL/GenBank/DDBJ databases">
        <title>Complete genome sequence of Shewanella sp.</title>
        <authorList>
            <person name="Kim Y.-S."/>
            <person name="Kim S.-J."/>
            <person name="Jung H.-K."/>
            <person name="Kim K.-H."/>
        </authorList>
    </citation>
    <scope>NUCLEOTIDE SEQUENCE [LARGE SCALE GENOMIC DNA]</scope>
    <source>
        <strain evidence="6 7">PN3F2</strain>
    </source>
</reference>
<feature type="transmembrane region" description="Helical" evidence="4">
    <location>
        <begin position="93"/>
        <end position="115"/>
    </location>
</feature>
<dbReference type="KEGG" id="saes:HBH39_09440"/>
<keyword evidence="4" id="KW-1133">Transmembrane helix</keyword>
<dbReference type="PANTHER" id="PTHR43280">
    <property type="entry name" value="ARAC-FAMILY TRANSCRIPTIONAL REGULATOR"/>
    <property type="match status" value="1"/>
</dbReference>
<keyword evidence="4" id="KW-0472">Membrane</keyword>
<evidence type="ECO:0000313" key="6">
    <source>
        <dbReference type="EMBL" id="QIR14677.1"/>
    </source>
</evidence>
<dbReference type="PANTHER" id="PTHR43280:SF29">
    <property type="entry name" value="ARAC-FAMILY TRANSCRIPTIONAL REGULATOR"/>
    <property type="match status" value="1"/>
</dbReference>
<name>A0A6G9QKU2_9GAMM</name>
<dbReference type="SUPFAM" id="SSF46689">
    <property type="entry name" value="Homeodomain-like"/>
    <property type="match status" value="1"/>
</dbReference>